<keyword evidence="10" id="KW-1185">Reference proteome</keyword>
<dbReference type="InParanoid" id="C8XGT5"/>
<keyword evidence="4 7" id="KW-0812">Transmembrane</keyword>
<protein>
    <submittedName>
        <fullName evidence="9">Major facilitator superfamily MFS_1</fullName>
    </submittedName>
</protein>
<feature type="transmembrane region" description="Helical" evidence="7">
    <location>
        <begin position="280"/>
        <end position="300"/>
    </location>
</feature>
<dbReference type="SUPFAM" id="SSF103473">
    <property type="entry name" value="MFS general substrate transporter"/>
    <property type="match status" value="1"/>
</dbReference>
<evidence type="ECO:0000256" key="6">
    <source>
        <dbReference type="ARBA" id="ARBA00023136"/>
    </source>
</evidence>
<dbReference type="PANTHER" id="PTHR23513">
    <property type="entry name" value="INTEGRAL MEMBRANE EFFLUX PROTEIN-RELATED"/>
    <property type="match status" value="1"/>
</dbReference>
<evidence type="ECO:0000259" key="8">
    <source>
        <dbReference type="PROSITE" id="PS50850"/>
    </source>
</evidence>
<feature type="transmembrane region" description="Helical" evidence="7">
    <location>
        <begin position="366"/>
        <end position="389"/>
    </location>
</feature>
<evidence type="ECO:0000256" key="5">
    <source>
        <dbReference type="ARBA" id="ARBA00022989"/>
    </source>
</evidence>
<feature type="transmembrane region" description="Helical" evidence="7">
    <location>
        <begin position="395"/>
        <end position="416"/>
    </location>
</feature>
<dbReference type="Pfam" id="PF05977">
    <property type="entry name" value="MFS_3"/>
    <property type="match status" value="1"/>
</dbReference>
<feature type="transmembrane region" description="Helical" evidence="7">
    <location>
        <begin position="246"/>
        <end position="268"/>
    </location>
</feature>
<sequence length="433" mass="46019">MVRRGRAGIVMTLEVKVGRHRRSEPTQLRHNRTYLLLWTGAGVSMLGSRMSAIAYSLVVLWATDSATSTAMVTFAALLPFLVTQLPAGVLVDRLDRRRVMIGCDLGRVLLIGIALTTVAMGHVWVPLLMVIAFCEGSLTEMYSIAERAAVFTVVPDEQLGVAVGANEARSEAAGLIGQPIGTFLFSALRWLPFAATIVSHLLSLFTLLLIRRPLQGPRPDGPRPSPVQDVKEGFDFVRSQTYLRRALGLIAASNLLFQVLALGLLVIVKDQGGGPDTIGWILLASGIGGMLGALSSNLFMRWVGVRWIFMGVNIFWTLLMGSMVFFQQPLALGVIFSLLLFGAGLANVAGIVYTMKVAPEDMQGRIGSIVSLLSSGANALGALCAGAILDALGVRTTMIIVGCSMLVIAIAAVLAFGGRKAAAAEAALGDLTE</sequence>
<feature type="domain" description="Major facilitator superfamily (MFS) profile" evidence="8">
    <location>
        <begin position="33"/>
        <end position="420"/>
    </location>
</feature>
<evidence type="ECO:0000313" key="9">
    <source>
        <dbReference type="EMBL" id="ACV80166.1"/>
    </source>
</evidence>
<dbReference type="KEGG" id="nml:Namu_3871"/>
<keyword evidence="3" id="KW-1003">Cell membrane</keyword>
<keyword evidence="5 7" id="KW-1133">Transmembrane helix</keyword>
<dbReference type="InterPro" id="IPR010290">
    <property type="entry name" value="TM_effector"/>
</dbReference>
<accession>C8XGT5</accession>
<reference evidence="10" key="1">
    <citation type="submission" date="2009-09" db="EMBL/GenBank/DDBJ databases">
        <title>The complete genome of Nakamurella multipartita DSM 44233.</title>
        <authorList>
            <consortium name="US DOE Joint Genome Institute (JGI-PGF)"/>
            <person name="Lucas S."/>
            <person name="Copeland A."/>
            <person name="Lapidus A."/>
            <person name="Glavina del Rio T."/>
            <person name="Dalin E."/>
            <person name="Tice H."/>
            <person name="Bruce D."/>
            <person name="Goodwin L."/>
            <person name="Pitluck S."/>
            <person name="Kyrpides N."/>
            <person name="Mavromatis K."/>
            <person name="Ivanova N."/>
            <person name="Ovchinnikova G."/>
            <person name="Sims D."/>
            <person name="Meincke L."/>
            <person name="Brettin T."/>
            <person name="Detter J.C."/>
            <person name="Han C."/>
            <person name="Larimer F."/>
            <person name="Land M."/>
            <person name="Hauser L."/>
            <person name="Markowitz V."/>
            <person name="Cheng J.-F."/>
            <person name="Hugenholtz P."/>
            <person name="Woyke T."/>
            <person name="Wu D."/>
            <person name="Klenk H.-P."/>
            <person name="Eisen J.A."/>
        </authorList>
    </citation>
    <scope>NUCLEOTIDE SEQUENCE [LARGE SCALE GENOMIC DNA]</scope>
    <source>
        <strain evidence="10">ATCC 700099 / DSM 44233 / CIP 104796 / JCM 9543 / NBRC 105858 / Y-104</strain>
    </source>
</reference>
<dbReference type="GO" id="GO:0022857">
    <property type="term" value="F:transmembrane transporter activity"/>
    <property type="evidence" value="ECO:0007669"/>
    <property type="project" value="InterPro"/>
</dbReference>
<feature type="transmembrane region" description="Helical" evidence="7">
    <location>
        <begin position="332"/>
        <end position="354"/>
    </location>
</feature>
<dbReference type="STRING" id="479431.Namu_3871"/>
<dbReference type="InterPro" id="IPR036259">
    <property type="entry name" value="MFS_trans_sf"/>
</dbReference>
<dbReference type="EMBL" id="CP001737">
    <property type="protein sequence ID" value="ACV80166.1"/>
    <property type="molecule type" value="Genomic_DNA"/>
</dbReference>
<keyword evidence="6 7" id="KW-0472">Membrane</keyword>
<dbReference type="InterPro" id="IPR020846">
    <property type="entry name" value="MFS_dom"/>
</dbReference>
<comment type="subcellular location">
    <subcellularLocation>
        <location evidence="1">Cell membrane</location>
        <topology evidence="1">Multi-pass membrane protein</topology>
    </subcellularLocation>
</comment>
<name>C8XGT5_NAKMY</name>
<dbReference type="HOGENOM" id="CLU_034180_13_4_11"/>
<evidence type="ECO:0000256" key="2">
    <source>
        <dbReference type="ARBA" id="ARBA00022448"/>
    </source>
</evidence>
<dbReference type="PROSITE" id="PS50850">
    <property type="entry name" value="MFS"/>
    <property type="match status" value="1"/>
</dbReference>
<feature type="transmembrane region" description="Helical" evidence="7">
    <location>
        <begin position="190"/>
        <end position="210"/>
    </location>
</feature>
<evidence type="ECO:0000313" key="10">
    <source>
        <dbReference type="Proteomes" id="UP000002218"/>
    </source>
</evidence>
<keyword evidence="2" id="KW-0813">Transport</keyword>
<evidence type="ECO:0000256" key="7">
    <source>
        <dbReference type="SAM" id="Phobius"/>
    </source>
</evidence>
<dbReference type="Proteomes" id="UP000002218">
    <property type="component" value="Chromosome"/>
</dbReference>
<organism evidence="9 10">
    <name type="scientific">Nakamurella multipartita (strain ATCC 700099 / DSM 44233 / CIP 104796 / JCM 9543 / NBRC 105858 / Y-104)</name>
    <name type="common">Microsphaera multipartita</name>
    <dbReference type="NCBI Taxonomy" id="479431"/>
    <lineage>
        <taxon>Bacteria</taxon>
        <taxon>Bacillati</taxon>
        <taxon>Actinomycetota</taxon>
        <taxon>Actinomycetes</taxon>
        <taxon>Nakamurellales</taxon>
        <taxon>Nakamurellaceae</taxon>
        <taxon>Nakamurella</taxon>
    </lineage>
</organism>
<evidence type="ECO:0000256" key="4">
    <source>
        <dbReference type="ARBA" id="ARBA00022692"/>
    </source>
</evidence>
<feature type="transmembrane region" description="Helical" evidence="7">
    <location>
        <begin position="307"/>
        <end position="326"/>
    </location>
</feature>
<dbReference type="CDD" id="cd06173">
    <property type="entry name" value="MFS_MefA_like"/>
    <property type="match status" value="1"/>
</dbReference>
<feature type="transmembrane region" description="Helical" evidence="7">
    <location>
        <begin position="108"/>
        <end position="133"/>
    </location>
</feature>
<dbReference type="AlphaFoldDB" id="C8XGT5"/>
<proteinExistence type="predicted"/>
<reference evidence="9 10" key="2">
    <citation type="journal article" date="2010" name="Stand. Genomic Sci.">
        <title>Complete genome sequence of Nakamurella multipartita type strain (Y-104).</title>
        <authorList>
            <person name="Tice H."/>
            <person name="Mayilraj S."/>
            <person name="Sims D."/>
            <person name="Lapidus A."/>
            <person name="Nolan M."/>
            <person name="Lucas S."/>
            <person name="Glavina Del Rio T."/>
            <person name="Copeland A."/>
            <person name="Cheng J.F."/>
            <person name="Meincke L."/>
            <person name="Bruce D."/>
            <person name="Goodwin L."/>
            <person name="Pitluck S."/>
            <person name="Ivanova N."/>
            <person name="Mavromatis K."/>
            <person name="Ovchinnikova G."/>
            <person name="Pati A."/>
            <person name="Chen A."/>
            <person name="Palaniappan K."/>
            <person name="Land M."/>
            <person name="Hauser L."/>
            <person name="Chang Y.J."/>
            <person name="Jeffries C.D."/>
            <person name="Detter J.C."/>
            <person name="Brettin T."/>
            <person name="Rohde M."/>
            <person name="Goker M."/>
            <person name="Bristow J."/>
            <person name="Eisen J.A."/>
            <person name="Markowitz V."/>
            <person name="Hugenholtz P."/>
            <person name="Kyrpides N.C."/>
            <person name="Klenk H.P."/>
            <person name="Chen F."/>
        </authorList>
    </citation>
    <scope>NUCLEOTIDE SEQUENCE [LARGE SCALE GENOMIC DNA]</scope>
    <source>
        <strain evidence="10">ATCC 700099 / DSM 44233 / CIP 104796 / JCM 9543 / NBRC 105858 / Y-104</strain>
    </source>
</reference>
<feature type="transmembrane region" description="Helical" evidence="7">
    <location>
        <begin position="68"/>
        <end position="87"/>
    </location>
</feature>
<dbReference type="Gene3D" id="1.20.1250.20">
    <property type="entry name" value="MFS general substrate transporter like domains"/>
    <property type="match status" value="1"/>
</dbReference>
<feature type="transmembrane region" description="Helical" evidence="7">
    <location>
        <begin position="35"/>
        <end position="62"/>
    </location>
</feature>
<evidence type="ECO:0000256" key="3">
    <source>
        <dbReference type="ARBA" id="ARBA00022475"/>
    </source>
</evidence>
<dbReference type="PANTHER" id="PTHR23513:SF6">
    <property type="entry name" value="MAJOR FACILITATOR SUPERFAMILY ASSOCIATED DOMAIN-CONTAINING PROTEIN"/>
    <property type="match status" value="1"/>
</dbReference>
<dbReference type="eggNOG" id="COG2814">
    <property type="taxonomic scope" value="Bacteria"/>
</dbReference>
<dbReference type="GO" id="GO:0005886">
    <property type="term" value="C:plasma membrane"/>
    <property type="evidence" value="ECO:0007669"/>
    <property type="project" value="UniProtKB-SubCell"/>
</dbReference>
<evidence type="ECO:0000256" key="1">
    <source>
        <dbReference type="ARBA" id="ARBA00004651"/>
    </source>
</evidence>
<gene>
    <name evidence="9" type="ordered locus">Namu_3871</name>
</gene>